<dbReference type="AlphaFoldDB" id="A0AAX3M0L0"/>
<dbReference type="Pfam" id="PF00496">
    <property type="entry name" value="SBP_bac_5"/>
    <property type="match status" value="1"/>
</dbReference>
<dbReference type="InterPro" id="IPR025370">
    <property type="entry name" value="SgrR_HTH_N"/>
</dbReference>
<feature type="compositionally biased region" description="Low complexity" evidence="2">
    <location>
        <begin position="420"/>
        <end position="435"/>
    </location>
</feature>
<keyword evidence="6" id="KW-1185">Reference proteome</keyword>
<feature type="region of interest" description="Disordered" evidence="2">
    <location>
        <begin position="420"/>
        <end position="445"/>
    </location>
</feature>
<dbReference type="Pfam" id="PF12793">
    <property type="entry name" value="SgrR_N"/>
    <property type="match status" value="1"/>
</dbReference>
<accession>A0AAX3M0L0</accession>
<dbReference type="RefSeq" id="WP_273614122.1">
    <property type="nucleotide sequence ID" value="NZ_CP117416.1"/>
</dbReference>
<evidence type="ECO:0000259" key="3">
    <source>
        <dbReference type="Pfam" id="PF00496"/>
    </source>
</evidence>
<dbReference type="Proteomes" id="UP001220509">
    <property type="component" value="Chromosome"/>
</dbReference>
<dbReference type="Gene3D" id="3.40.190.10">
    <property type="entry name" value="Periplasmic binding protein-like II"/>
    <property type="match status" value="1"/>
</dbReference>
<evidence type="ECO:0000313" key="6">
    <source>
        <dbReference type="Proteomes" id="UP001220509"/>
    </source>
</evidence>
<name>A0AAX3M0L0_9BACL</name>
<dbReference type="GO" id="GO:0003677">
    <property type="term" value="F:DNA binding"/>
    <property type="evidence" value="ECO:0007669"/>
    <property type="project" value="UniProtKB-KW"/>
</dbReference>
<dbReference type="InterPro" id="IPR039424">
    <property type="entry name" value="SBP_5"/>
</dbReference>
<dbReference type="GO" id="GO:1904680">
    <property type="term" value="F:peptide transmembrane transporter activity"/>
    <property type="evidence" value="ECO:0007669"/>
    <property type="project" value="TreeGrafter"/>
</dbReference>
<dbReference type="Gene3D" id="3.10.105.10">
    <property type="entry name" value="Dipeptide-binding Protein, Domain 3"/>
    <property type="match status" value="1"/>
</dbReference>
<dbReference type="PANTHER" id="PTHR30290">
    <property type="entry name" value="PERIPLASMIC BINDING COMPONENT OF ABC TRANSPORTER"/>
    <property type="match status" value="1"/>
</dbReference>
<dbReference type="SUPFAM" id="SSF53850">
    <property type="entry name" value="Periplasmic binding protein-like II"/>
    <property type="match status" value="1"/>
</dbReference>
<dbReference type="EMBL" id="CP117416">
    <property type="protein sequence ID" value="WCT55772.1"/>
    <property type="molecule type" value="Genomic_DNA"/>
</dbReference>
<dbReference type="InterPro" id="IPR000914">
    <property type="entry name" value="SBP_5_dom"/>
</dbReference>
<feature type="domain" description="Solute-binding protein family 5" evidence="3">
    <location>
        <begin position="172"/>
        <end position="387"/>
    </location>
</feature>
<evidence type="ECO:0000256" key="1">
    <source>
        <dbReference type="ARBA" id="ARBA00023125"/>
    </source>
</evidence>
<evidence type="ECO:0000313" key="5">
    <source>
        <dbReference type="EMBL" id="WCT55772.1"/>
    </source>
</evidence>
<evidence type="ECO:0000256" key="2">
    <source>
        <dbReference type="SAM" id="MobiDB-lite"/>
    </source>
</evidence>
<gene>
    <name evidence="5" type="ORF">PQ456_21915</name>
</gene>
<sequence length="621" mass="72442">MKLHHQFLLLHSQYGQHSEVQITLDELATTFECTHRNALNLITRMTEQGWIQWSSQRGRGRRSTLTFIIQPEEIAIESMMQTIQRKDIQQTLTEIRQYAQSSTLENRVQDWLFGYFGPHSEIQRNRQVDTLRLPIRQQIHTVDPLYMNLLAESFVSSHIFDGLVRQASHSQQIIPHLAHAWEVNEQRTVWTFFLRKEVMFHHGQMMTADDIVYTFQRLMETSQPMLYRFIAKQIQSVQALNNNTVQIILKQPSELFLPFLCTSRAAIVPNGLNRRGEELFGVKPSGTGPFRMVEMSKDNCVLEVFKPHFQGRAHLDQVEIIHIPWNVAPDQLEQPDRQSPFHMMHQHTSGSASEQGAWSQMHSPVTVRKFVTYNTRKEGLLRDPHIRAHISRCLQYAREAESLAITSTIFENSSDHIENYTENNSTTNNNTSSASHDSLDMNSRSNYSYPKKLHPELDQATIAQIAETPLRILTIPQYRKDAHWIADTLQQAGYQCNVVSTPVEQFKGSVRMESDLIVFSLTRDQDEQLRLFDLYRTLASHVEHHTVIDIEHLLEQIQRQPDPLIRTQYFQQIEDRLLAEYQLHILYEKPFQTTYLPSVRGVTFNSQGWVDLRHIWFPPKL</sequence>
<organism evidence="5 6">
    <name type="scientific">Paenibacillus kyungheensis</name>
    <dbReference type="NCBI Taxonomy" id="1452732"/>
    <lineage>
        <taxon>Bacteria</taxon>
        <taxon>Bacillati</taxon>
        <taxon>Bacillota</taxon>
        <taxon>Bacilli</taxon>
        <taxon>Bacillales</taxon>
        <taxon>Paenibacillaceae</taxon>
        <taxon>Paenibacillus</taxon>
    </lineage>
</organism>
<keyword evidence="1" id="KW-0238">DNA-binding</keyword>
<protein>
    <submittedName>
        <fullName evidence="5">ABC transporter substrate-binding protein</fullName>
    </submittedName>
</protein>
<dbReference type="PANTHER" id="PTHR30290:SF72">
    <property type="entry name" value="HTH-TYPE TRANSCRIPTIONAL REGULATOR SGRR"/>
    <property type="match status" value="1"/>
</dbReference>
<dbReference type="GO" id="GO:0015833">
    <property type="term" value="P:peptide transport"/>
    <property type="evidence" value="ECO:0007669"/>
    <property type="project" value="TreeGrafter"/>
</dbReference>
<dbReference type="KEGG" id="pka:PQ456_21915"/>
<proteinExistence type="predicted"/>
<evidence type="ECO:0000259" key="4">
    <source>
        <dbReference type="Pfam" id="PF12793"/>
    </source>
</evidence>
<reference evidence="5 6" key="1">
    <citation type="submission" date="2023-02" db="EMBL/GenBank/DDBJ databases">
        <title>Genome sequence of Paenibacillus kyungheensis KACC 18744.</title>
        <authorList>
            <person name="Kim S."/>
            <person name="Heo J."/>
            <person name="Kwon S.-W."/>
        </authorList>
    </citation>
    <scope>NUCLEOTIDE SEQUENCE [LARGE SCALE GENOMIC DNA]</scope>
    <source>
        <strain evidence="5 6">KACC 18744</strain>
    </source>
</reference>
<feature type="domain" description="Transcriptional regulator SgrR N-terminal HTH" evidence="4">
    <location>
        <begin position="2"/>
        <end position="96"/>
    </location>
</feature>